<dbReference type="PANTHER" id="PTHR24214:SF62">
    <property type="entry name" value="LEUPAXIN"/>
    <property type="match status" value="1"/>
</dbReference>
<keyword evidence="3 5" id="KW-0862">Zinc</keyword>
<dbReference type="EMBL" id="OV121140">
    <property type="protein sequence ID" value="CAH0563379.1"/>
    <property type="molecule type" value="Genomic_DNA"/>
</dbReference>
<dbReference type="InterPro" id="IPR001781">
    <property type="entry name" value="Znf_LIM"/>
</dbReference>
<proteinExistence type="predicted"/>
<keyword evidence="2" id="KW-0677">Repeat</keyword>
<dbReference type="GO" id="GO:0061061">
    <property type="term" value="P:muscle structure development"/>
    <property type="evidence" value="ECO:0007669"/>
    <property type="project" value="TreeGrafter"/>
</dbReference>
<dbReference type="GO" id="GO:0005912">
    <property type="term" value="C:adherens junction"/>
    <property type="evidence" value="ECO:0007669"/>
    <property type="project" value="TreeGrafter"/>
</dbReference>
<evidence type="ECO:0000256" key="1">
    <source>
        <dbReference type="ARBA" id="ARBA00022723"/>
    </source>
</evidence>
<dbReference type="SUPFAM" id="SSF57716">
    <property type="entry name" value="Glucocorticoid receptor-like (DNA-binding domain)"/>
    <property type="match status" value="2"/>
</dbReference>
<evidence type="ECO:0000259" key="6">
    <source>
        <dbReference type="PROSITE" id="PS50023"/>
    </source>
</evidence>
<dbReference type="GO" id="GO:0003779">
    <property type="term" value="F:actin binding"/>
    <property type="evidence" value="ECO:0007669"/>
    <property type="project" value="TreeGrafter"/>
</dbReference>
<gene>
    <name evidence="7" type="ORF">MELIAE_LOCUS12220</name>
</gene>
<dbReference type="FunFam" id="2.10.110.10:FF:000005">
    <property type="entry name" value="Testin isoform 1"/>
    <property type="match status" value="1"/>
</dbReference>
<dbReference type="CDD" id="cd08368">
    <property type="entry name" value="LIM"/>
    <property type="match status" value="1"/>
</dbReference>
<dbReference type="SMART" id="SM00132">
    <property type="entry name" value="LIM"/>
    <property type="match status" value="2"/>
</dbReference>
<dbReference type="Gene3D" id="2.10.110.10">
    <property type="entry name" value="Cysteine Rich Protein"/>
    <property type="match status" value="2"/>
</dbReference>
<name>A0A9P0FNY1_BRAAE</name>
<dbReference type="GO" id="GO:0007507">
    <property type="term" value="P:heart development"/>
    <property type="evidence" value="ECO:0007669"/>
    <property type="project" value="TreeGrafter"/>
</dbReference>
<dbReference type="GO" id="GO:0046872">
    <property type="term" value="F:metal ion binding"/>
    <property type="evidence" value="ECO:0007669"/>
    <property type="project" value="UniProtKB-KW"/>
</dbReference>
<evidence type="ECO:0000256" key="3">
    <source>
        <dbReference type="ARBA" id="ARBA00022833"/>
    </source>
</evidence>
<dbReference type="GO" id="GO:0030036">
    <property type="term" value="P:actin cytoskeleton organization"/>
    <property type="evidence" value="ECO:0007669"/>
    <property type="project" value="TreeGrafter"/>
</dbReference>
<organism evidence="7 8">
    <name type="scientific">Brassicogethes aeneus</name>
    <name type="common">Rape pollen beetle</name>
    <name type="synonym">Meligethes aeneus</name>
    <dbReference type="NCBI Taxonomy" id="1431903"/>
    <lineage>
        <taxon>Eukaryota</taxon>
        <taxon>Metazoa</taxon>
        <taxon>Ecdysozoa</taxon>
        <taxon>Arthropoda</taxon>
        <taxon>Hexapoda</taxon>
        <taxon>Insecta</taxon>
        <taxon>Pterygota</taxon>
        <taxon>Neoptera</taxon>
        <taxon>Endopterygota</taxon>
        <taxon>Coleoptera</taxon>
        <taxon>Polyphaga</taxon>
        <taxon>Cucujiformia</taxon>
        <taxon>Nitidulidae</taxon>
        <taxon>Meligethinae</taxon>
        <taxon>Brassicogethes</taxon>
    </lineage>
</organism>
<dbReference type="Proteomes" id="UP001154078">
    <property type="component" value="Chromosome 9"/>
</dbReference>
<keyword evidence="4 5" id="KW-0440">LIM domain</keyword>
<evidence type="ECO:0000313" key="7">
    <source>
        <dbReference type="EMBL" id="CAH0563379.1"/>
    </source>
</evidence>
<evidence type="ECO:0000256" key="5">
    <source>
        <dbReference type="PROSITE-ProRule" id="PRU00125"/>
    </source>
</evidence>
<dbReference type="PROSITE" id="PS50023">
    <property type="entry name" value="LIM_DOMAIN_2"/>
    <property type="match status" value="2"/>
</dbReference>
<dbReference type="PANTHER" id="PTHR24214">
    <property type="entry name" value="PDZ AND LIM DOMAIN PROTEIN ZASP"/>
    <property type="match status" value="1"/>
</dbReference>
<dbReference type="GO" id="GO:0031941">
    <property type="term" value="C:filamentous actin"/>
    <property type="evidence" value="ECO:0007669"/>
    <property type="project" value="TreeGrafter"/>
</dbReference>
<dbReference type="GO" id="GO:0051371">
    <property type="term" value="F:muscle alpha-actinin binding"/>
    <property type="evidence" value="ECO:0007669"/>
    <property type="project" value="TreeGrafter"/>
</dbReference>
<keyword evidence="8" id="KW-1185">Reference proteome</keyword>
<dbReference type="GO" id="GO:0030018">
    <property type="term" value="C:Z disc"/>
    <property type="evidence" value="ECO:0007669"/>
    <property type="project" value="TreeGrafter"/>
</dbReference>
<reference evidence="7" key="1">
    <citation type="submission" date="2021-12" db="EMBL/GenBank/DDBJ databases">
        <authorList>
            <person name="King R."/>
        </authorList>
    </citation>
    <scope>NUCLEOTIDE SEQUENCE</scope>
</reference>
<evidence type="ECO:0000256" key="4">
    <source>
        <dbReference type="ARBA" id="ARBA00023038"/>
    </source>
</evidence>
<feature type="domain" description="LIM zinc-binding" evidence="6">
    <location>
        <begin position="93"/>
        <end position="145"/>
    </location>
</feature>
<keyword evidence="1 5" id="KW-0479">Metal-binding</keyword>
<protein>
    <recommendedName>
        <fullName evidence="6">LIM zinc-binding domain-containing protein</fullName>
    </recommendedName>
</protein>
<dbReference type="GO" id="GO:0001725">
    <property type="term" value="C:stress fiber"/>
    <property type="evidence" value="ECO:0007669"/>
    <property type="project" value="TreeGrafter"/>
</dbReference>
<dbReference type="PROSITE" id="PS00478">
    <property type="entry name" value="LIM_DOMAIN_1"/>
    <property type="match status" value="2"/>
</dbReference>
<accession>A0A9P0FNY1</accession>
<evidence type="ECO:0000256" key="2">
    <source>
        <dbReference type="ARBA" id="ARBA00022737"/>
    </source>
</evidence>
<evidence type="ECO:0000313" key="8">
    <source>
        <dbReference type="Proteomes" id="UP001154078"/>
    </source>
</evidence>
<dbReference type="InterPro" id="IPR050604">
    <property type="entry name" value="PDZ-LIM_domain"/>
</dbReference>
<dbReference type="AlphaFoldDB" id="A0A9P0FNY1"/>
<feature type="domain" description="LIM zinc-binding" evidence="6">
    <location>
        <begin position="32"/>
        <end position="92"/>
    </location>
</feature>
<sequence length="145" mass="16019">MLCALFVSKCIVCSGKFKLFCSLQSSAGSDPKTCAACKETITAGKVLQAMGAHWHEDHFVCGDCKTKLIGTKFMEVEGKPFCTKCYTEKHASRCKGCSKPIADKAIVALDAKWHQMCFRCAKCEKPIMKDQSYKMVGEKPQCVKC</sequence>
<dbReference type="Pfam" id="PF00412">
    <property type="entry name" value="LIM"/>
    <property type="match status" value="2"/>
</dbReference>